<proteinExistence type="inferred from homology"/>
<dbReference type="GO" id="GO:0008360">
    <property type="term" value="P:regulation of cell shape"/>
    <property type="evidence" value="ECO:0007669"/>
    <property type="project" value="UniProtKB-KW"/>
</dbReference>
<evidence type="ECO:0000259" key="14">
    <source>
        <dbReference type="Pfam" id="PF08245"/>
    </source>
</evidence>
<dbReference type="HAMAP" id="MF_00639">
    <property type="entry name" value="MurD"/>
    <property type="match status" value="1"/>
</dbReference>
<feature type="compositionally biased region" description="Low complexity" evidence="13">
    <location>
        <begin position="1"/>
        <end position="19"/>
    </location>
</feature>
<evidence type="ECO:0000256" key="8">
    <source>
        <dbReference type="ARBA" id="ARBA00022960"/>
    </source>
</evidence>
<name>A0A5C5TW63_9GAMM</name>
<dbReference type="GO" id="GO:0051301">
    <property type="term" value="P:cell division"/>
    <property type="evidence" value="ECO:0007669"/>
    <property type="project" value="UniProtKB-KW"/>
</dbReference>
<dbReference type="InterPro" id="IPR005762">
    <property type="entry name" value="MurD"/>
</dbReference>
<feature type="compositionally biased region" description="Basic residues" evidence="13">
    <location>
        <begin position="20"/>
        <end position="29"/>
    </location>
</feature>
<keyword evidence="3 12" id="KW-0963">Cytoplasm</keyword>
<accession>A0A5C5TW63</accession>
<dbReference type="Gene3D" id="3.40.50.720">
    <property type="entry name" value="NAD(P)-binding Rossmann-like Domain"/>
    <property type="match status" value="1"/>
</dbReference>
<comment type="pathway">
    <text evidence="2 12">Cell wall biogenesis; peptidoglycan biosynthesis.</text>
</comment>
<evidence type="ECO:0000256" key="9">
    <source>
        <dbReference type="ARBA" id="ARBA00022984"/>
    </source>
</evidence>
<evidence type="ECO:0000256" key="2">
    <source>
        <dbReference type="ARBA" id="ARBA00004752"/>
    </source>
</evidence>
<dbReference type="GO" id="GO:0005737">
    <property type="term" value="C:cytoplasm"/>
    <property type="evidence" value="ECO:0007669"/>
    <property type="project" value="UniProtKB-SubCell"/>
</dbReference>
<keyword evidence="8 12" id="KW-0133">Cell shape</keyword>
<comment type="caution">
    <text evidence="15">The sequence shown here is derived from an EMBL/GenBank/DDBJ whole genome shotgun (WGS) entry which is preliminary data.</text>
</comment>
<evidence type="ECO:0000313" key="15">
    <source>
        <dbReference type="EMBL" id="TWT17648.1"/>
    </source>
</evidence>
<evidence type="ECO:0000313" key="16">
    <source>
        <dbReference type="Proteomes" id="UP000315949"/>
    </source>
</evidence>
<evidence type="ECO:0000256" key="1">
    <source>
        <dbReference type="ARBA" id="ARBA00004496"/>
    </source>
</evidence>
<protein>
    <recommendedName>
        <fullName evidence="12">UDP-N-acetylmuramoyl-L-alanine--L-glutamate ligase</fullName>
        <ecNumber evidence="12">6.3.2.53</ecNumber>
    </recommendedName>
    <alternativeName>
        <fullName evidence="12">UDP-N-acetylmuramoyl-L-alanyl-L-glutamate synthetase</fullName>
        <shortName evidence="12">UDP-MurNAc-L-Ala-L-Glu synthetase</shortName>
    </alternativeName>
</protein>
<dbReference type="GO" id="GO:0008764">
    <property type="term" value="F:UDP-N-acetylmuramoylalanine-D-glutamate ligase activity"/>
    <property type="evidence" value="ECO:0007669"/>
    <property type="project" value="InterPro"/>
</dbReference>
<dbReference type="GO" id="GO:0009252">
    <property type="term" value="P:peptidoglycan biosynthetic process"/>
    <property type="evidence" value="ECO:0007669"/>
    <property type="project" value="UniProtKB-UniRule"/>
</dbReference>
<keyword evidence="5 12" id="KW-0132">Cell division</keyword>
<sequence>MRCSNTATTSRSNASVKAASRARRWRRWPRARSGARTRWWRASRARSRRSWARTRSTSTRCWRRRASTASPRRCGSGCVNASRPDIASLAGRRVALWGWGREGRAAYAALRAAADGLPAGGGDDRFPATLTLLCSEAEADEARALGDARLRVETQASAERLSAFDVVVKSPGISPYRPEALEAASRGTRFLGGTALWFASRPDATTLCVTGTKGKSTSSALLAHLLRAGGHRTALTGNIGQPLLEVLDGQAEYWVVELSSYQTGDVAAAGVPPQVALVTNVFPEHLDWHGSHERYVRDKLALVTGAHPRIAVLNAADPLLAEAGRGLPRSEVRWFGHADGWHLRGDVLWRGGREVLDTRGVPLPGRHNRANLCGVLAAIEALGLDAVALAPHAAGFRPLPHRLQSLGVRDGLEYVNDSISTTPHASLAALEVFAGRPVAILVGGHDRGVDWSAFAEAVRARPPAAIVTMGQNGPRIHALLAADAGCAGYALRQAAGLGEAVAQARTALAGGGVVLLSPGAPSFGAYRDYAERGRHFAALAGFDPAAIAAIPGIGIA</sequence>
<evidence type="ECO:0000256" key="5">
    <source>
        <dbReference type="ARBA" id="ARBA00022618"/>
    </source>
</evidence>
<dbReference type="Gene3D" id="3.40.1190.10">
    <property type="entry name" value="Mur-like, catalytic domain"/>
    <property type="match status" value="1"/>
</dbReference>
<feature type="binding site" evidence="12">
    <location>
        <begin position="211"/>
        <end position="217"/>
    </location>
    <ligand>
        <name>ATP</name>
        <dbReference type="ChEBI" id="CHEBI:30616"/>
    </ligand>
</feature>
<evidence type="ECO:0000256" key="7">
    <source>
        <dbReference type="ARBA" id="ARBA00022840"/>
    </source>
</evidence>
<dbReference type="GO" id="GO:0071555">
    <property type="term" value="P:cell wall organization"/>
    <property type="evidence" value="ECO:0007669"/>
    <property type="project" value="UniProtKB-KW"/>
</dbReference>
<comment type="subcellular location">
    <subcellularLocation>
        <location evidence="1 12">Cytoplasm</location>
    </subcellularLocation>
</comment>
<dbReference type="PANTHER" id="PTHR43692">
    <property type="entry name" value="UDP-N-ACETYLMURAMOYLALANINE--D-GLUTAMATE LIGASE"/>
    <property type="match status" value="1"/>
</dbReference>
<comment type="function">
    <text evidence="12">Cell wall formation. Catalyzes the addition of L-glutamate to the nucleotide precursor UDP-N-acetylmuramoyl-L-alanine.</text>
</comment>
<feature type="domain" description="Mur ligase central" evidence="14">
    <location>
        <begin position="209"/>
        <end position="378"/>
    </location>
</feature>
<dbReference type="InterPro" id="IPR036615">
    <property type="entry name" value="Mur_ligase_C_dom_sf"/>
</dbReference>
<evidence type="ECO:0000256" key="4">
    <source>
        <dbReference type="ARBA" id="ARBA00022598"/>
    </source>
</evidence>
<keyword evidence="7 12" id="KW-0067">ATP-binding</keyword>
<evidence type="ECO:0000256" key="12">
    <source>
        <dbReference type="HAMAP-Rule" id="MF_02208"/>
    </source>
</evidence>
<evidence type="ECO:0000256" key="10">
    <source>
        <dbReference type="ARBA" id="ARBA00023306"/>
    </source>
</evidence>
<dbReference type="OrthoDB" id="9809796at2"/>
<reference evidence="15 16" key="1">
    <citation type="submission" date="2019-07" db="EMBL/GenBank/DDBJ databases">
        <title>Luteimonas sp. YD-1 nov., isolated from acidic soil.</title>
        <authorList>
            <person name="Zhou J."/>
        </authorList>
    </citation>
    <scope>NUCLEOTIDE SEQUENCE [LARGE SCALE GENOMIC DNA]</scope>
    <source>
        <strain evidence="15 16">YD-1</strain>
    </source>
</reference>
<dbReference type="UniPathway" id="UPA00219"/>
<keyword evidence="10 12" id="KW-0131">Cell cycle</keyword>
<feature type="region of interest" description="Disordered" evidence="13">
    <location>
        <begin position="1"/>
        <end position="29"/>
    </location>
</feature>
<dbReference type="InterPro" id="IPR013221">
    <property type="entry name" value="Mur_ligase_cen"/>
</dbReference>
<dbReference type="Gene3D" id="3.90.190.20">
    <property type="entry name" value="Mur ligase, C-terminal domain"/>
    <property type="match status" value="1"/>
</dbReference>
<keyword evidence="4 12" id="KW-0436">Ligase</keyword>
<dbReference type="NCBIfam" id="TIGR01087">
    <property type="entry name" value="murD"/>
    <property type="match status" value="1"/>
</dbReference>
<dbReference type="SUPFAM" id="SSF53244">
    <property type="entry name" value="MurD-like peptide ligases, peptide-binding domain"/>
    <property type="match status" value="1"/>
</dbReference>
<evidence type="ECO:0000256" key="11">
    <source>
        <dbReference type="ARBA" id="ARBA00023316"/>
    </source>
</evidence>
<gene>
    <name evidence="12" type="primary">murD2</name>
    <name evidence="15" type="ORF">FQY79_12365</name>
</gene>
<comment type="similarity">
    <text evidence="12">Belongs to the MurCDEF family. MurD2 subfamily.</text>
</comment>
<keyword evidence="11 12" id="KW-0961">Cell wall biogenesis/degradation</keyword>
<organism evidence="15 16">
    <name type="scientific">Luteimonas wenzhouensis</name>
    <dbReference type="NCBI Taxonomy" id="2599615"/>
    <lineage>
        <taxon>Bacteria</taxon>
        <taxon>Pseudomonadati</taxon>
        <taxon>Pseudomonadota</taxon>
        <taxon>Gammaproteobacteria</taxon>
        <taxon>Lysobacterales</taxon>
        <taxon>Lysobacteraceae</taxon>
        <taxon>Luteimonas</taxon>
    </lineage>
</organism>
<keyword evidence="9 12" id="KW-0573">Peptidoglycan synthesis</keyword>
<dbReference type="HAMAP" id="MF_02208">
    <property type="entry name" value="MurD2_subfam"/>
    <property type="match status" value="1"/>
</dbReference>
<dbReference type="PANTHER" id="PTHR43692:SF1">
    <property type="entry name" value="UDP-N-ACETYLMURAMOYLALANINE--D-GLUTAMATE LIGASE"/>
    <property type="match status" value="1"/>
</dbReference>
<dbReference type="AlphaFoldDB" id="A0A5C5TW63"/>
<dbReference type="InterPro" id="IPR043687">
    <property type="entry name" value="MurD2"/>
</dbReference>
<dbReference type="Pfam" id="PF08245">
    <property type="entry name" value="Mur_ligase_M"/>
    <property type="match status" value="1"/>
</dbReference>
<comment type="catalytic activity">
    <reaction evidence="12">
        <text>UDP-N-acetyl-alpha-D-muramoyl-L-alanine + L-glutamate + ATP = UDP-N-acetyl-alpha-D-muramoyl-L-alanyl-L-glutamate + ADP + phosphate + H(+)</text>
        <dbReference type="Rhea" id="RHEA:58816"/>
        <dbReference type="ChEBI" id="CHEBI:15378"/>
        <dbReference type="ChEBI" id="CHEBI:29985"/>
        <dbReference type="ChEBI" id="CHEBI:30616"/>
        <dbReference type="ChEBI" id="CHEBI:43474"/>
        <dbReference type="ChEBI" id="CHEBI:83898"/>
        <dbReference type="ChEBI" id="CHEBI:142725"/>
        <dbReference type="ChEBI" id="CHEBI:456216"/>
        <dbReference type="EC" id="6.3.2.53"/>
    </reaction>
</comment>
<evidence type="ECO:0000256" key="13">
    <source>
        <dbReference type="SAM" id="MobiDB-lite"/>
    </source>
</evidence>
<dbReference type="InterPro" id="IPR036565">
    <property type="entry name" value="Mur-like_cat_sf"/>
</dbReference>
<keyword evidence="16" id="KW-1185">Reference proteome</keyword>
<dbReference type="GO" id="GO:0005524">
    <property type="term" value="F:ATP binding"/>
    <property type="evidence" value="ECO:0007669"/>
    <property type="project" value="UniProtKB-UniRule"/>
</dbReference>
<dbReference type="EC" id="6.3.2.53" evidence="12"/>
<dbReference type="EMBL" id="VOHE01000007">
    <property type="protein sequence ID" value="TWT17648.1"/>
    <property type="molecule type" value="Genomic_DNA"/>
</dbReference>
<evidence type="ECO:0000256" key="3">
    <source>
        <dbReference type="ARBA" id="ARBA00022490"/>
    </source>
</evidence>
<evidence type="ECO:0000256" key="6">
    <source>
        <dbReference type="ARBA" id="ARBA00022741"/>
    </source>
</evidence>
<dbReference type="Proteomes" id="UP000315949">
    <property type="component" value="Unassembled WGS sequence"/>
</dbReference>
<dbReference type="SUPFAM" id="SSF53623">
    <property type="entry name" value="MurD-like peptide ligases, catalytic domain"/>
    <property type="match status" value="1"/>
</dbReference>
<keyword evidence="6 12" id="KW-0547">Nucleotide-binding</keyword>